<gene>
    <name evidence="2" type="ORF">SteCoe_24955</name>
</gene>
<dbReference type="AlphaFoldDB" id="A0A1R2BGA9"/>
<reference evidence="2 3" key="1">
    <citation type="submission" date="2016-11" db="EMBL/GenBank/DDBJ databases">
        <title>The macronuclear genome of Stentor coeruleus: a giant cell with tiny introns.</title>
        <authorList>
            <person name="Slabodnick M."/>
            <person name="Ruby J.G."/>
            <person name="Reiff S.B."/>
            <person name="Swart E.C."/>
            <person name="Gosai S."/>
            <person name="Prabakaran S."/>
            <person name="Witkowska E."/>
            <person name="Larue G.E."/>
            <person name="Fisher S."/>
            <person name="Freeman R.M."/>
            <person name="Gunawardena J."/>
            <person name="Chu W."/>
            <person name="Stover N.A."/>
            <person name="Gregory B.D."/>
            <person name="Nowacki M."/>
            <person name="Derisi J."/>
            <person name="Roy S.W."/>
            <person name="Marshall W.F."/>
            <person name="Sood P."/>
        </authorList>
    </citation>
    <scope>NUCLEOTIDE SEQUENCE [LARGE SCALE GENOMIC DNA]</scope>
    <source>
        <strain evidence="2">WM001</strain>
    </source>
</reference>
<evidence type="ECO:0000313" key="2">
    <source>
        <dbReference type="EMBL" id="OMJ75817.1"/>
    </source>
</evidence>
<evidence type="ECO:0000256" key="1">
    <source>
        <dbReference type="SAM" id="MobiDB-lite"/>
    </source>
</evidence>
<dbReference type="Proteomes" id="UP000187209">
    <property type="component" value="Unassembled WGS sequence"/>
</dbReference>
<feature type="compositionally biased region" description="Basic residues" evidence="1">
    <location>
        <begin position="145"/>
        <end position="159"/>
    </location>
</feature>
<name>A0A1R2BGA9_9CILI</name>
<protein>
    <submittedName>
        <fullName evidence="2">Uncharacterized protein</fullName>
    </submittedName>
</protein>
<feature type="region of interest" description="Disordered" evidence="1">
    <location>
        <begin position="135"/>
        <end position="159"/>
    </location>
</feature>
<dbReference type="EMBL" id="MPUH01000667">
    <property type="protein sequence ID" value="OMJ75817.1"/>
    <property type="molecule type" value="Genomic_DNA"/>
</dbReference>
<sequence length="159" mass="18282">MLKTFNDIVSQPLKIYKYKPQSTCSTGASPNFTNKLISRQRTRQSSDYLIKNSITLPYTEGPETILQFRRLHEKTKGESTGKRYFSRRRSEGYTNNSNDNEVNIPLLMIASYNPETPLGQVSNAWVKAELYSKHNNTTSPMSKAFHARKRSNSRQQKAK</sequence>
<evidence type="ECO:0000313" key="3">
    <source>
        <dbReference type="Proteomes" id="UP000187209"/>
    </source>
</evidence>
<comment type="caution">
    <text evidence="2">The sequence shown here is derived from an EMBL/GenBank/DDBJ whole genome shotgun (WGS) entry which is preliminary data.</text>
</comment>
<organism evidence="2 3">
    <name type="scientific">Stentor coeruleus</name>
    <dbReference type="NCBI Taxonomy" id="5963"/>
    <lineage>
        <taxon>Eukaryota</taxon>
        <taxon>Sar</taxon>
        <taxon>Alveolata</taxon>
        <taxon>Ciliophora</taxon>
        <taxon>Postciliodesmatophora</taxon>
        <taxon>Heterotrichea</taxon>
        <taxon>Heterotrichida</taxon>
        <taxon>Stentoridae</taxon>
        <taxon>Stentor</taxon>
    </lineage>
</organism>
<accession>A0A1R2BGA9</accession>
<keyword evidence="3" id="KW-1185">Reference proteome</keyword>
<proteinExistence type="predicted"/>